<keyword evidence="3" id="KW-1185">Reference proteome</keyword>
<dbReference type="PATRIC" id="fig|161398.10.peg.8"/>
<sequence length="146" mass="16408">MKKLSAALMALLLSACSSQVYVPGQETIQPNVKPLDRDMYLRGDFTLWDAEPHYKLGAQEPGIYTVRAKFMTPGKVYEFKIADESWTKGFNCGYQSSGSLQLNKPIPANCDTVYNYFSFAPSKKGWYTITFDYRNSASPMVMVSKG</sequence>
<proteinExistence type="predicted"/>
<name>A0A0S2JWU3_9GAMM</name>
<gene>
    <name evidence="2" type="ORF">PP2015_7</name>
</gene>
<dbReference type="RefSeq" id="WP_058028285.1">
    <property type="nucleotide sequence ID" value="NZ_CP013187.1"/>
</dbReference>
<accession>A0A0S2JWU3</accession>
<dbReference type="KEGG" id="pphe:PP2015_7"/>
<dbReference type="EMBL" id="CP013187">
    <property type="protein sequence ID" value="ALO40537.1"/>
    <property type="molecule type" value="Genomic_DNA"/>
</dbReference>
<dbReference type="PROSITE" id="PS51257">
    <property type="entry name" value="PROKAR_LIPOPROTEIN"/>
    <property type="match status" value="1"/>
</dbReference>
<evidence type="ECO:0000313" key="2">
    <source>
        <dbReference type="EMBL" id="ALO40537.1"/>
    </source>
</evidence>
<evidence type="ECO:0008006" key="4">
    <source>
        <dbReference type="Google" id="ProtNLM"/>
    </source>
</evidence>
<reference evidence="2 3" key="1">
    <citation type="submission" date="2015-11" db="EMBL/GenBank/DDBJ databases">
        <authorList>
            <person name="Zhang Y."/>
            <person name="Guo Z."/>
        </authorList>
    </citation>
    <scope>NUCLEOTIDE SEQUENCE [LARGE SCALE GENOMIC DNA]</scope>
    <source>
        <strain evidence="2 3">KCTC 12086</strain>
    </source>
</reference>
<dbReference type="Gene3D" id="2.60.40.3620">
    <property type="match status" value="1"/>
</dbReference>
<dbReference type="Proteomes" id="UP000061457">
    <property type="component" value="Chromosome I"/>
</dbReference>
<organism evidence="2 3">
    <name type="scientific">Pseudoalteromonas phenolica</name>
    <dbReference type="NCBI Taxonomy" id="161398"/>
    <lineage>
        <taxon>Bacteria</taxon>
        <taxon>Pseudomonadati</taxon>
        <taxon>Pseudomonadota</taxon>
        <taxon>Gammaproteobacteria</taxon>
        <taxon>Alteromonadales</taxon>
        <taxon>Pseudoalteromonadaceae</taxon>
        <taxon>Pseudoalteromonas</taxon>
    </lineage>
</organism>
<evidence type="ECO:0000256" key="1">
    <source>
        <dbReference type="SAM" id="SignalP"/>
    </source>
</evidence>
<feature type="signal peptide" evidence="1">
    <location>
        <begin position="1"/>
        <end position="20"/>
    </location>
</feature>
<keyword evidence="1" id="KW-0732">Signal</keyword>
<feature type="chain" id="PRO_5006600692" description="Pullulanase" evidence="1">
    <location>
        <begin position="21"/>
        <end position="146"/>
    </location>
</feature>
<protein>
    <recommendedName>
        <fullName evidence="4">Pullulanase</fullName>
    </recommendedName>
</protein>
<dbReference type="AlphaFoldDB" id="A0A0S2JWU3"/>
<dbReference type="OrthoDB" id="6196650at2"/>
<evidence type="ECO:0000313" key="3">
    <source>
        <dbReference type="Proteomes" id="UP000061457"/>
    </source>
</evidence>
<dbReference type="STRING" id="161398.PP2015_7"/>